<dbReference type="RefSeq" id="WP_223403305.1">
    <property type="nucleotide sequence ID" value="NZ_JAGSHT010000004.1"/>
</dbReference>
<evidence type="ECO:0000256" key="4">
    <source>
        <dbReference type="ARBA" id="ARBA00022691"/>
    </source>
</evidence>
<dbReference type="SUPFAM" id="SSF53335">
    <property type="entry name" value="S-adenosyl-L-methionine-dependent methyltransferases"/>
    <property type="match status" value="1"/>
</dbReference>
<evidence type="ECO:0000259" key="6">
    <source>
        <dbReference type="Pfam" id="PF07669"/>
    </source>
</evidence>
<dbReference type="InterPro" id="IPR029063">
    <property type="entry name" value="SAM-dependent_MTases_sf"/>
</dbReference>
<dbReference type="GO" id="GO:0009007">
    <property type="term" value="F:site-specific DNA-methyltransferase (adenine-specific) activity"/>
    <property type="evidence" value="ECO:0007669"/>
    <property type="project" value="UniProtKB-EC"/>
</dbReference>
<dbReference type="Gene3D" id="3.40.50.150">
    <property type="entry name" value="Vaccinia Virus protein VP39"/>
    <property type="match status" value="1"/>
</dbReference>
<dbReference type="EMBL" id="JAGSHT010000004">
    <property type="protein sequence ID" value="MBZ2195400.1"/>
    <property type="molecule type" value="Genomic_DNA"/>
</dbReference>
<dbReference type="PANTHER" id="PTHR33841:SF1">
    <property type="entry name" value="DNA METHYLTRANSFERASE A"/>
    <property type="match status" value="1"/>
</dbReference>
<keyword evidence="2 8" id="KW-0489">Methyltransferase</keyword>
<dbReference type="PROSITE" id="PS00092">
    <property type="entry name" value="N6_MTASE"/>
    <property type="match status" value="1"/>
</dbReference>
<evidence type="ECO:0000259" key="7">
    <source>
        <dbReference type="Pfam" id="PF22654"/>
    </source>
</evidence>
<protein>
    <recommendedName>
        <fullName evidence="1">site-specific DNA-methyltransferase (adenine-specific)</fullName>
        <ecNumber evidence="1">2.1.1.72</ecNumber>
    </recommendedName>
</protein>
<dbReference type="InterPro" id="IPR054277">
    <property type="entry name" value="DUF7008"/>
</dbReference>
<sequence>MIDSKLLLADLKKQLVLLTTDLRARAEEPGLEWAAELRAQHSAAVRRGRTAFTWSVWRDGRVDQAAVAWLVACAFVRFGEDNGLLDGAADSSGRAVAVPWLAGPTDGPLGDRLARASENETVFYRGTPTANARDWLQEAFAVLASLPAGRLLVDRAHNPVWKAPISAEAAGHLLSFWRRHDDDGALVHDFTDTSLDTRFLGDLYQDLSEHAKKTYALLQTPVFVEEFILDRTLQPAMLEFGLEGLKVIDPTCGSGHFLLGAFARLDAAWQQEAPGMESRDRVQTALDSIHGVDLNPFAIAIARFRLTVAALKAAGETSLVGAPDFDYHLAIGDSLLAAQGHQDTLNVHGDEEDVFTYASEDVAEYQDILEQGRYHVVVGNPPYITVKDKALNERYRKAYPGSTKGKYALSAPFMELFFRLARRAGPAGGAGFVGQITSNSFMKREFGSKVIENLLAGNDLDNPVDLSEVIDTSGAYIPGHGTPTVILVGRRRRAVGDTVRAVLGVRGEPGQPVDPAKGLVWTEVVEHLDSAGFDGIYVTVTDLDRAVLAVHPWSLSGGGAKAVLQLVDNDTRGRVGDHVARIGFFGIMGAEDAFMTTASDVNRLGDVGSHRNLVIGDKVRDFAVQSANPTFFPYDREHVLKALSRYPAMEHRLWPLRSELGNRATFAKGTYFSEGRPWYEWHQLPKDVDVHSWSITFAFVSTHNHFVLDRGGKVFKQSAPVIKLPADATEDEYLDLLGVLNSSTACFWLKQVSHDKGNGGYGGGIADQEWERFFEFTGTKLQEFPLPPLLPRERARLLDRLAQDLNEVSPASSVPAALAAADADLAHAVEEARGRWASLRRRLFFEQEELDWEVYRLYGLIDEDLTYAGGGIDHNELGDRAFEVTLARAVAAGVEETAWFDRHGSTPITELPAEWPQDYRDLVQRRLDLIASDKQIGLLERPEYKRRWQTPGWDVQLKAALETAVLDRLERPELWSDPAGVTTRTVGQLAELVSGDAALLEALRLLSGTQDVNVVKAVTALLTDEAVPYLAAHRFKEPGLEKFAEWQRVWDLQRQEDAPKTADAPKSVDIPVPPKYGQADFRHVSIWKARGKLDVPKERFISYPSVSFPDDPTPVLGWAGWDHRDQAIALARLIGEQQADAPSRTPLVAGLVELEPWLHQWHGEIDPASGVVPADTITTMIDSELDALGATRDDVAAWRPEPARRGRRRA</sequence>
<dbReference type="EC" id="2.1.1.72" evidence="1"/>
<name>A0ABS7S6P0_9MICO</name>
<evidence type="ECO:0000313" key="8">
    <source>
        <dbReference type="EMBL" id="MBZ2195400.1"/>
    </source>
</evidence>
<accession>A0ABS7S6P0</accession>
<evidence type="ECO:0000256" key="5">
    <source>
        <dbReference type="ARBA" id="ARBA00047942"/>
    </source>
</evidence>
<evidence type="ECO:0000256" key="1">
    <source>
        <dbReference type="ARBA" id="ARBA00011900"/>
    </source>
</evidence>
<dbReference type="PRINTS" id="PR00507">
    <property type="entry name" value="N12N6MTFRASE"/>
</dbReference>
<feature type="domain" description="Type II methyltransferase M.TaqI-like" evidence="6">
    <location>
        <begin position="288"/>
        <end position="466"/>
    </location>
</feature>
<dbReference type="GO" id="GO:0032259">
    <property type="term" value="P:methylation"/>
    <property type="evidence" value="ECO:0007669"/>
    <property type="project" value="UniProtKB-KW"/>
</dbReference>
<keyword evidence="3 8" id="KW-0808">Transferase</keyword>
<dbReference type="PANTHER" id="PTHR33841">
    <property type="entry name" value="DNA METHYLTRANSFERASE YEEA-RELATED"/>
    <property type="match status" value="1"/>
</dbReference>
<dbReference type="NCBIfam" id="NF033451">
    <property type="entry name" value="BREX_2_MTaseX"/>
    <property type="match status" value="1"/>
</dbReference>
<keyword evidence="4" id="KW-0949">S-adenosyl-L-methionine</keyword>
<feature type="domain" description="DUF7008" evidence="7">
    <location>
        <begin position="845"/>
        <end position="1209"/>
    </location>
</feature>
<dbReference type="Pfam" id="PF22654">
    <property type="entry name" value="DUF7008"/>
    <property type="match status" value="1"/>
</dbReference>
<evidence type="ECO:0000256" key="3">
    <source>
        <dbReference type="ARBA" id="ARBA00022679"/>
    </source>
</evidence>
<comment type="caution">
    <text evidence="8">The sequence shown here is derived from an EMBL/GenBank/DDBJ whole genome shotgun (WGS) entry which is preliminary data.</text>
</comment>
<gene>
    <name evidence="8" type="primary">pglX</name>
    <name evidence="8" type="ORF">KCQ71_04505</name>
</gene>
<organism evidence="8 9">
    <name type="scientific">Occultella gossypii</name>
    <dbReference type="NCBI Taxonomy" id="2800820"/>
    <lineage>
        <taxon>Bacteria</taxon>
        <taxon>Bacillati</taxon>
        <taxon>Actinomycetota</taxon>
        <taxon>Actinomycetes</taxon>
        <taxon>Micrococcales</taxon>
        <taxon>Ruaniaceae</taxon>
        <taxon>Occultella</taxon>
    </lineage>
</organism>
<dbReference type="Proteomes" id="UP000826651">
    <property type="component" value="Unassembled WGS sequence"/>
</dbReference>
<comment type="catalytic activity">
    <reaction evidence="5">
        <text>a 2'-deoxyadenosine in DNA + S-adenosyl-L-methionine = an N(6)-methyl-2'-deoxyadenosine in DNA + S-adenosyl-L-homocysteine + H(+)</text>
        <dbReference type="Rhea" id="RHEA:15197"/>
        <dbReference type="Rhea" id="RHEA-COMP:12418"/>
        <dbReference type="Rhea" id="RHEA-COMP:12419"/>
        <dbReference type="ChEBI" id="CHEBI:15378"/>
        <dbReference type="ChEBI" id="CHEBI:57856"/>
        <dbReference type="ChEBI" id="CHEBI:59789"/>
        <dbReference type="ChEBI" id="CHEBI:90615"/>
        <dbReference type="ChEBI" id="CHEBI:90616"/>
        <dbReference type="EC" id="2.1.1.72"/>
    </reaction>
</comment>
<evidence type="ECO:0000313" key="9">
    <source>
        <dbReference type="Proteomes" id="UP000826651"/>
    </source>
</evidence>
<keyword evidence="9" id="KW-1185">Reference proteome</keyword>
<dbReference type="InterPro" id="IPR050953">
    <property type="entry name" value="N4_N6_ade-DNA_methylase"/>
</dbReference>
<reference evidence="8 9" key="1">
    <citation type="submission" date="2021-04" db="EMBL/GenBank/DDBJ databases">
        <title>Ruania sp. nov., isolated from sandy soil of mangrove forest.</title>
        <authorList>
            <person name="Ge X."/>
            <person name="Huang R."/>
            <person name="Liu W."/>
        </authorList>
    </citation>
    <scope>NUCLEOTIDE SEQUENCE [LARGE SCALE GENOMIC DNA]</scope>
    <source>
        <strain evidence="8 9">N2-46</strain>
    </source>
</reference>
<dbReference type="InterPro" id="IPR011639">
    <property type="entry name" value="MethylTrfase_TaqI-like_dom"/>
</dbReference>
<proteinExistence type="predicted"/>
<dbReference type="Pfam" id="PF07669">
    <property type="entry name" value="Eco57I"/>
    <property type="match status" value="1"/>
</dbReference>
<evidence type="ECO:0000256" key="2">
    <source>
        <dbReference type="ARBA" id="ARBA00022603"/>
    </source>
</evidence>
<dbReference type="InterPro" id="IPR002052">
    <property type="entry name" value="DNA_methylase_N6_adenine_CS"/>
</dbReference>